<keyword evidence="2" id="KW-1185">Reference proteome</keyword>
<gene>
    <name evidence="1" type="ORF">RAG0_14695</name>
</gene>
<reference evidence="2" key="1">
    <citation type="submission" date="2016-03" db="EMBL/GenBank/DDBJ databases">
        <authorList>
            <person name="Guldener U."/>
        </authorList>
    </citation>
    <scope>NUCLEOTIDE SEQUENCE [LARGE SCALE GENOMIC DNA]</scope>
    <source>
        <strain evidence="2">04CH-RAC-A.6.1</strain>
    </source>
</reference>
<name>A0A1E1LI25_9HELO</name>
<dbReference type="EMBL" id="FJUX01000123">
    <property type="protein sequence ID" value="CZT10136.1"/>
    <property type="molecule type" value="Genomic_DNA"/>
</dbReference>
<proteinExistence type="predicted"/>
<dbReference type="OrthoDB" id="5326346at2759"/>
<dbReference type="Proteomes" id="UP000178912">
    <property type="component" value="Unassembled WGS sequence"/>
</dbReference>
<evidence type="ECO:0000313" key="1">
    <source>
        <dbReference type="EMBL" id="CZT10136.1"/>
    </source>
</evidence>
<protein>
    <submittedName>
        <fullName evidence="1">Uncharacterized protein</fullName>
    </submittedName>
</protein>
<dbReference type="AlphaFoldDB" id="A0A1E1LI25"/>
<evidence type="ECO:0000313" key="2">
    <source>
        <dbReference type="Proteomes" id="UP000178912"/>
    </source>
</evidence>
<accession>A0A1E1LI25</accession>
<organism evidence="1 2">
    <name type="scientific">Rhynchosporium agropyri</name>
    <dbReference type="NCBI Taxonomy" id="914238"/>
    <lineage>
        <taxon>Eukaryota</taxon>
        <taxon>Fungi</taxon>
        <taxon>Dikarya</taxon>
        <taxon>Ascomycota</taxon>
        <taxon>Pezizomycotina</taxon>
        <taxon>Leotiomycetes</taxon>
        <taxon>Helotiales</taxon>
        <taxon>Ploettnerulaceae</taxon>
        <taxon>Rhynchosporium</taxon>
    </lineage>
</organism>
<sequence>MATTWPQIWQPAATELHVFDPEGDVLLVFTRSSSKNDIAQGTDFGSTSVDYYQLHEAIDFFSDHWLSTLARACTNKAAGYGCQYPQQDLWISWVFQDARTFKRMSGSFVQTGKDGFDSSDGSDTSTEIMKEKVDHLPIPSSIPDTIKLYRNHIISDIIEIIHELITNTLRQRLVVQPVPW</sequence>